<accession>A0A845BJI5</accession>
<dbReference type="InterPro" id="IPR050570">
    <property type="entry name" value="Cell_wall_metabolism_enzyme"/>
</dbReference>
<name>A0A845BJI5_9PROT</name>
<dbReference type="GO" id="GO:0004222">
    <property type="term" value="F:metalloendopeptidase activity"/>
    <property type="evidence" value="ECO:0007669"/>
    <property type="project" value="TreeGrafter"/>
</dbReference>
<dbReference type="Gene3D" id="2.70.70.10">
    <property type="entry name" value="Glucose Permease (Domain IIA)"/>
    <property type="match status" value="1"/>
</dbReference>
<comment type="caution">
    <text evidence="9">The sequence shown here is derived from an EMBL/GenBank/DDBJ whole genome shotgun (WGS) entry which is preliminary data.</text>
</comment>
<organism evidence="9 10">
    <name type="scientific">Teichococcus coralli</name>
    <dbReference type="NCBI Taxonomy" id="2545983"/>
    <lineage>
        <taxon>Bacteria</taxon>
        <taxon>Pseudomonadati</taxon>
        <taxon>Pseudomonadota</taxon>
        <taxon>Alphaproteobacteria</taxon>
        <taxon>Acetobacterales</taxon>
        <taxon>Roseomonadaceae</taxon>
        <taxon>Roseomonas</taxon>
    </lineage>
</organism>
<keyword evidence="6" id="KW-0482">Metalloprotease</keyword>
<proteinExistence type="predicted"/>
<feature type="region of interest" description="Disordered" evidence="7">
    <location>
        <begin position="202"/>
        <end position="270"/>
    </location>
</feature>
<evidence type="ECO:0000256" key="1">
    <source>
        <dbReference type="ARBA" id="ARBA00001947"/>
    </source>
</evidence>
<evidence type="ECO:0000256" key="3">
    <source>
        <dbReference type="ARBA" id="ARBA00022723"/>
    </source>
</evidence>
<sequence>AQEAAAEAERAARGAAETEQQLAEQRAAAGRRAVAADAAADAAARRAREAAAIRDAALVDLGRRAEAMAPLLPLMRRLQQWPAETLLAVPGDPETTLRGVLVLRSLMRHLSAEAEALRQAQAVAAEATRHAQAEALELDEARAEVRAAAAAVEAALADARSRHTALEQERMEAAKQAAATAAHASTLRDMLERLEQARARAEAEAKARAEREAGERAARLRAEREAEAAEGRAQAARDQAARDQAAREEAARRQHASAAPAVPVPQGGRAVPVAGRISRDFGDSGAGGPARGLTYAAPPGARVVSPCRGSIAFAGPFRSYGQLLIVDCGRGYHFVLAGLDRLDAELGARVLAGEAVGQLGDGGEDGRAALYVELRRDGKPVDPKGWFRVRS</sequence>
<dbReference type="Pfam" id="PF01551">
    <property type="entry name" value="Peptidase_M23"/>
    <property type="match status" value="1"/>
</dbReference>
<evidence type="ECO:0000259" key="8">
    <source>
        <dbReference type="Pfam" id="PF01551"/>
    </source>
</evidence>
<dbReference type="SUPFAM" id="SSF51261">
    <property type="entry name" value="Duplicated hybrid motif"/>
    <property type="match status" value="1"/>
</dbReference>
<keyword evidence="2" id="KW-0645">Protease</keyword>
<dbReference type="InterPro" id="IPR011055">
    <property type="entry name" value="Dup_hybrid_motif"/>
</dbReference>
<dbReference type="InterPro" id="IPR016047">
    <property type="entry name" value="M23ase_b-sheet_dom"/>
</dbReference>
<evidence type="ECO:0000256" key="7">
    <source>
        <dbReference type="SAM" id="MobiDB-lite"/>
    </source>
</evidence>
<keyword evidence="3" id="KW-0479">Metal-binding</keyword>
<evidence type="ECO:0000313" key="10">
    <source>
        <dbReference type="Proteomes" id="UP000460715"/>
    </source>
</evidence>
<dbReference type="RefSeq" id="WP_160938867.1">
    <property type="nucleotide sequence ID" value="NZ_SNVJ01000021.1"/>
</dbReference>
<feature type="non-terminal residue" evidence="9">
    <location>
        <position position="1"/>
    </location>
</feature>
<reference evidence="9 10" key="1">
    <citation type="submission" date="2019-03" db="EMBL/GenBank/DDBJ databases">
        <title>Roseomonas sp. a novel Roseomonas species isolated from Sea whip Gorgonian.</title>
        <authorList>
            <person name="Li F."/>
            <person name="Pan X."/>
            <person name="Huang S."/>
            <person name="Li Z."/>
            <person name="Meng B."/>
        </authorList>
    </citation>
    <scope>NUCLEOTIDE SEQUENCE [LARGE SCALE GENOMIC DNA]</scope>
    <source>
        <strain evidence="9 10">M0104</strain>
    </source>
</reference>
<dbReference type="GO" id="GO:0006508">
    <property type="term" value="P:proteolysis"/>
    <property type="evidence" value="ECO:0007669"/>
    <property type="project" value="UniProtKB-KW"/>
</dbReference>
<keyword evidence="5" id="KW-0862">Zinc</keyword>
<dbReference type="AlphaFoldDB" id="A0A845BJI5"/>
<dbReference type="PANTHER" id="PTHR21666:SF288">
    <property type="entry name" value="CELL DIVISION PROTEIN YTFB"/>
    <property type="match status" value="1"/>
</dbReference>
<protein>
    <recommendedName>
        <fullName evidence="8">M23ase beta-sheet core domain-containing protein</fullName>
    </recommendedName>
</protein>
<gene>
    <name evidence="9" type="ORF">E0493_19085</name>
</gene>
<evidence type="ECO:0000256" key="2">
    <source>
        <dbReference type="ARBA" id="ARBA00022670"/>
    </source>
</evidence>
<evidence type="ECO:0000256" key="4">
    <source>
        <dbReference type="ARBA" id="ARBA00022801"/>
    </source>
</evidence>
<feature type="compositionally biased region" description="Basic and acidic residues" evidence="7">
    <location>
        <begin position="202"/>
        <end position="230"/>
    </location>
</feature>
<evidence type="ECO:0000256" key="5">
    <source>
        <dbReference type="ARBA" id="ARBA00022833"/>
    </source>
</evidence>
<feature type="region of interest" description="Disordered" evidence="7">
    <location>
        <begin position="1"/>
        <end position="24"/>
    </location>
</feature>
<evidence type="ECO:0000313" key="9">
    <source>
        <dbReference type="EMBL" id="MXP65457.1"/>
    </source>
</evidence>
<feature type="compositionally biased region" description="Low complexity" evidence="7">
    <location>
        <begin position="13"/>
        <end position="24"/>
    </location>
</feature>
<feature type="domain" description="M23ase beta-sheet core" evidence="8">
    <location>
        <begin position="290"/>
        <end position="383"/>
    </location>
</feature>
<dbReference type="EMBL" id="SNVJ01000021">
    <property type="protein sequence ID" value="MXP65457.1"/>
    <property type="molecule type" value="Genomic_DNA"/>
</dbReference>
<dbReference type="OrthoDB" id="9809144at2"/>
<comment type="cofactor">
    <cofactor evidence="1">
        <name>Zn(2+)</name>
        <dbReference type="ChEBI" id="CHEBI:29105"/>
    </cofactor>
</comment>
<dbReference type="Proteomes" id="UP000460715">
    <property type="component" value="Unassembled WGS sequence"/>
</dbReference>
<keyword evidence="10" id="KW-1185">Reference proteome</keyword>
<keyword evidence="4" id="KW-0378">Hydrolase</keyword>
<dbReference type="GO" id="GO:0046872">
    <property type="term" value="F:metal ion binding"/>
    <property type="evidence" value="ECO:0007669"/>
    <property type="project" value="UniProtKB-KW"/>
</dbReference>
<feature type="compositionally biased region" description="Basic and acidic residues" evidence="7">
    <location>
        <begin position="239"/>
        <end position="252"/>
    </location>
</feature>
<evidence type="ECO:0000256" key="6">
    <source>
        <dbReference type="ARBA" id="ARBA00023049"/>
    </source>
</evidence>
<dbReference type="PANTHER" id="PTHR21666">
    <property type="entry name" value="PEPTIDASE-RELATED"/>
    <property type="match status" value="1"/>
</dbReference>